<proteinExistence type="predicted"/>
<evidence type="ECO:0000313" key="1">
    <source>
        <dbReference type="EMBL" id="KAF9642923.1"/>
    </source>
</evidence>
<dbReference type="Proteomes" id="UP000886501">
    <property type="component" value="Unassembled WGS sequence"/>
</dbReference>
<gene>
    <name evidence="1" type="ORF">BDM02DRAFT_3273276</name>
</gene>
<keyword evidence="2" id="KW-1185">Reference proteome</keyword>
<reference evidence="1" key="2">
    <citation type="journal article" date="2020" name="Nat. Commun.">
        <title>Large-scale genome sequencing of mycorrhizal fungi provides insights into the early evolution of symbiotic traits.</title>
        <authorList>
            <person name="Miyauchi S."/>
            <person name="Kiss E."/>
            <person name="Kuo A."/>
            <person name="Drula E."/>
            <person name="Kohler A."/>
            <person name="Sanchez-Garcia M."/>
            <person name="Morin E."/>
            <person name="Andreopoulos B."/>
            <person name="Barry K.W."/>
            <person name="Bonito G."/>
            <person name="Buee M."/>
            <person name="Carver A."/>
            <person name="Chen C."/>
            <person name="Cichocki N."/>
            <person name="Clum A."/>
            <person name="Culley D."/>
            <person name="Crous P.W."/>
            <person name="Fauchery L."/>
            <person name="Girlanda M."/>
            <person name="Hayes R.D."/>
            <person name="Keri Z."/>
            <person name="LaButti K."/>
            <person name="Lipzen A."/>
            <person name="Lombard V."/>
            <person name="Magnuson J."/>
            <person name="Maillard F."/>
            <person name="Murat C."/>
            <person name="Nolan M."/>
            <person name="Ohm R.A."/>
            <person name="Pangilinan J."/>
            <person name="Pereira M.F."/>
            <person name="Perotto S."/>
            <person name="Peter M."/>
            <person name="Pfister S."/>
            <person name="Riley R."/>
            <person name="Sitrit Y."/>
            <person name="Stielow J.B."/>
            <person name="Szollosi G."/>
            <person name="Zifcakova L."/>
            <person name="Stursova M."/>
            <person name="Spatafora J.W."/>
            <person name="Tedersoo L."/>
            <person name="Vaario L.M."/>
            <person name="Yamada A."/>
            <person name="Yan M."/>
            <person name="Wang P."/>
            <person name="Xu J."/>
            <person name="Bruns T."/>
            <person name="Baldrian P."/>
            <person name="Vilgalys R."/>
            <person name="Dunand C."/>
            <person name="Henrissat B."/>
            <person name="Grigoriev I.V."/>
            <person name="Hibbett D."/>
            <person name="Nagy L.G."/>
            <person name="Martin F.M."/>
        </authorList>
    </citation>
    <scope>NUCLEOTIDE SEQUENCE</scope>
    <source>
        <strain evidence="1">P2</strain>
    </source>
</reference>
<keyword evidence="1" id="KW-0378">Hydrolase</keyword>
<keyword evidence="1" id="KW-0326">Glycosidase</keyword>
<reference evidence="1" key="1">
    <citation type="submission" date="2019-10" db="EMBL/GenBank/DDBJ databases">
        <authorList>
            <consortium name="DOE Joint Genome Institute"/>
            <person name="Kuo A."/>
            <person name="Miyauchi S."/>
            <person name="Kiss E."/>
            <person name="Drula E."/>
            <person name="Kohler A."/>
            <person name="Sanchez-Garcia M."/>
            <person name="Andreopoulos B."/>
            <person name="Barry K.W."/>
            <person name="Bonito G."/>
            <person name="Buee M."/>
            <person name="Carver A."/>
            <person name="Chen C."/>
            <person name="Cichocki N."/>
            <person name="Clum A."/>
            <person name="Culley D."/>
            <person name="Crous P.W."/>
            <person name="Fauchery L."/>
            <person name="Girlanda M."/>
            <person name="Hayes R."/>
            <person name="Keri Z."/>
            <person name="Labutti K."/>
            <person name="Lipzen A."/>
            <person name="Lombard V."/>
            <person name="Magnuson J."/>
            <person name="Maillard F."/>
            <person name="Morin E."/>
            <person name="Murat C."/>
            <person name="Nolan M."/>
            <person name="Ohm R."/>
            <person name="Pangilinan J."/>
            <person name="Pereira M."/>
            <person name="Perotto S."/>
            <person name="Peter M."/>
            <person name="Riley R."/>
            <person name="Sitrit Y."/>
            <person name="Stielow B."/>
            <person name="Szollosi G."/>
            <person name="Zifcakova L."/>
            <person name="Stursova M."/>
            <person name="Spatafora J.W."/>
            <person name="Tedersoo L."/>
            <person name="Vaario L.-M."/>
            <person name="Yamada A."/>
            <person name="Yan M."/>
            <person name="Wang P."/>
            <person name="Xu J."/>
            <person name="Bruns T."/>
            <person name="Baldrian P."/>
            <person name="Vilgalys R."/>
            <person name="Henrissat B."/>
            <person name="Grigoriev I.V."/>
            <person name="Hibbett D."/>
            <person name="Nagy L.G."/>
            <person name="Martin F.M."/>
        </authorList>
    </citation>
    <scope>NUCLEOTIDE SEQUENCE</scope>
    <source>
        <strain evidence="1">P2</strain>
    </source>
</reference>
<protein>
    <submittedName>
        <fullName evidence="1">Six-hairpin glycosidase</fullName>
    </submittedName>
</protein>
<organism evidence="1 2">
    <name type="scientific">Thelephora ganbajun</name>
    <name type="common">Ganba fungus</name>
    <dbReference type="NCBI Taxonomy" id="370292"/>
    <lineage>
        <taxon>Eukaryota</taxon>
        <taxon>Fungi</taxon>
        <taxon>Dikarya</taxon>
        <taxon>Basidiomycota</taxon>
        <taxon>Agaricomycotina</taxon>
        <taxon>Agaricomycetes</taxon>
        <taxon>Thelephorales</taxon>
        <taxon>Thelephoraceae</taxon>
        <taxon>Thelephora</taxon>
    </lineage>
</organism>
<comment type="caution">
    <text evidence="1">The sequence shown here is derived from an EMBL/GenBank/DDBJ whole genome shotgun (WGS) entry which is preliminary data.</text>
</comment>
<sequence length="387" mass="43592">MALRLSLVLAALSYGLAVLALLVDTTHRETKRACSTIRKTAISVATKLQTSHFSSALGYYEGNIEWTDANTIEDIYNLMHLSNVSTWRDLIYQTQIGQLGLAHLDLWDFFFNGSFDDAGWTLLLFIRFRDFIGPKDGNFQYFETSTYQVYDYIVGEYTSDCGGGVWWSRARNYKNTITNALFMHISAAMYIRHRDTPGYLQNAIDTWKWLAGSGLRDKDHLWFDGLRRCQVSDRRKWTYNQGVIASGLGLLYAATGNKTYLTEAEKTLDAAIDFMTVNGILKEVCDDATQSTCDEDQLIFKGIFTKHLQYYIDQAGRAARDKYSVFLSVQSSAVYFYSTGADNAKDPGSVWYHQDNGGSIYTPRSIASGLEAHIAAAKVGLNFSPLQ</sequence>
<evidence type="ECO:0000313" key="2">
    <source>
        <dbReference type="Proteomes" id="UP000886501"/>
    </source>
</evidence>
<dbReference type="EMBL" id="MU118319">
    <property type="protein sequence ID" value="KAF9642923.1"/>
    <property type="molecule type" value="Genomic_DNA"/>
</dbReference>
<name>A0ACB6Z0X8_THEGA</name>
<accession>A0ACB6Z0X8</accession>